<dbReference type="Proteomes" id="UP000823485">
    <property type="component" value="Unassembled WGS sequence"/>
</dbReference>
<accession>A0ABS2R6L3</accession>
<dbReference type="EMBL" id="JAFBFH010000013">
    <property type="protein sequence ID" value="MBM7715302.1"/>
    <property type="molecule type" value="Genomic_DNA"/>
</dbReference>
<name>A0ABS2R6L3_9BACI</name>
<dbReference type="Pfam" id="PF14294">
    <property type="entry name" value="DUF4372"/>
    <property type="match status" value="1"/>
</dbReference>
<evidence type="ECO:0000313" key="2">
    <source>
        <dbReference type="EMBL" id="MBM7715302.1"/>
    </source>
</evidence>
<reference evidence="2 3" key="1">
    <citation type="submission" date="2021-01" db="EMBL/GenBank/DDBJ databases">
        <title>Genomic Encyclopedia of Type Strains, Phase IV (KMG-IV): sequencing the most valuable type-strain genomes for metagenomic binning, comparative biology and taxonomic classification.</title>
        <authorList>
            <person name="Goeker M."/>
        </authorList>
    </citation>
    <scope>NUCLEOTIDE SEQUENCE [LARGE SCALE GENOMIC DNA]</scope>
    <source>
        <strain evidence="2 3">DSM 105453</strain>
    </source>
</reference>
<gene>
    <name evidence="2" type="ORF">JOC94_002289</name>
</gene>
<dbReference type="RefSeq" id="WP_083717297.1">
    <property type="nucleotide sequence ID" value="NZ_JAFBFH010000013.1"/>
</dbReference>
<evidence type="ECO:0000313" key="3">
    <source>
        <dbReference type="Proteomes" id="UP000823485"/>
    </source>
</evidence>
<feature type="domain" description="DUF4372" evidence="1">
    <location>
        <begin position="8"/>
        <end position="75"/>
    </location>
</feature>
<proteinExistence type="predicted"/>
<sequence>MDKHTLFTSFGKWVKPITDQLFGDGAFHAPQDLYTKKLTTTKYLLLFLYAQMQKREGLRAISDDLLMKTFQKELGLDSISASQLSRKNRQVAFCTSGNP</sequence>
<comment type="caution">
    <text evidence="2">The sequence shown here is derived from an EMBL/GenBank/DDBJ whole genome shotgun (WGS) entry which is preliminary data.</text>
</comment>
<dbReference type="InterPro" id="IPR025399">
    <property type="entry name" value="DUF4372"/>
</dbReference>
<keyword evidence="3" id="KW-1185">Reference proteome</keyword>
<protein>
    <recommendedName>
        <fullName evidence="1">DUF4372 domain-containing protein</fullName>
    </recommendedName>
</protein>
<organism evidence="2 3">
    <name type="scientific">Siminovitchia thermophila</name>
    <dbReference type="NCBI Taxonomy" id="1245522"/>
    <lineage>
        <taxon>Bacteria</taxon>
        <taxon>Bacillati</taxon>
        <taxon>Bacillota</taxon>
        <taxon>Bacilli</taxon>
        <taxon>Bacillales</taxon>
        <taxon>Bacillaceae</taxon>
        <taxon>Siminovitchia</taxon>
    </lineage>
</organism>
<evidence type="ECO:0000259" key="1">
    <source>
        <dbReference type="Pfam" id="PF14294"/>
    </source>
</evidence>